<evidence type="ECO:0000256" key="3">
    <source>
        <dbReference type="ARBA" id="ARBA00023163"/>
    </source>
</evidence>
<feature type="transmembrane region" description="Helical" evidence="4">
    <location>
        <begin position="90"/>
        <end position="107"/>
    </location>
</feature>
<feature type="domain" description="HTH araC/xylS-type" evidence="5">
    <location>
        <begin position="243"/>
        <end position="350"/>
    </location>
</feature>
<keyword evidence="4" id="KW-0472">Membrane</keyword>
<feature type="transmembrane region" description="Helical" evidence="4">
    <location>
        <begin position="127"/>
        <end position="146"/>
    </location>
</feature>
<dbReference type="PROSITE" id="PS00041">
    <property type="entry name" value="HTH_ARAC_FAMILY_1"/>
    <property type="match status" value="1"/>
</dbReference>
<dbReference type="EMBL" id="FNGY01000005">
    <property type="protein sequence ID" value="SDM85536.1"/>
    <property type="molecule type" value="Genomic_DNA"/>
</dbReference>
<name>A0A1G9WMY0_9SPHI</name>
<evidence type="ECO:0000256" key="4">
    <source>
        <dbReference type="SAM" id="Phobius"/>
    </source>
</evidence>
<reference evidence="7" key="1">
    <citation type="submission" date="2016-10" db="EMBL/GenBank/DDBJ databases">
        <authorList>
            <person name="Varghese N."/>
            <person name="Submissions S."/>
        </authorList>
    </citation>
    <scope>NUCLEOTIDE SEQUENCE [LARGE SCALE GENOMIC DNA]</scope>
    <source>
        <strain evidence="7">DSM 19110</strain>
    </source>
</reference>
<feature type="transmembrane region" description="Helical" evidence="4">
    <location>
        <begin position="6"/>
        <end position="22"/>
    </location>
</feature>
<dbReference type="InterPro" id="IPR018062">
    <property type="entry name" value="HTH_AraC-typ_CS"/>
</dbReference>
<dbReference type="Proteomes" id="UP000183200">
    <property type="component" value="Unassembled WGS sequence"/>
</dbReference>
<feature type="transmembrane region" description="Helical" evidence="4">
    <location>
        <begin position="61"/>
        <end position="78"/>
    </location>
</feature>
<dbReference type="SMART" id="SM00342">
    <property type="entry name" value="HTH_ARAC"/>
    <property type="match status" value="1"/>
</dbReference>
<evidence type="ECO:0000256" key="1">
    <source>
        <dbReference type="ARBA" id="ARBA00023015"/>
    </source>
</evidence>
<keyword evidence="4" id="KW-1133">Transmembrane helix</keyword>
<dbReference type="PANTHER" id="PTHR43280:SF29">
    <property type="entry name" value="ARAC-FAMILY TRANSCRIPTIONAL REGULATOR"/>
    <property type="match status" value="1"/>
</dbReference>
<dbReference type="PRINTS" id="PR00032">
    <property type="entry name" value="HTHARAC"/>
</dbReference>
<dbReference type="PANTHER" id="PTHR43280">
    <property type="entry name" value="ARAC-FAMILY TRANSCRIPTIONAL REGULATOR"/>
    <property type="match status" value="1"/>
</dbReference>
<evidence type="ECO:0000313" key="7">
    <source>
        <dbReference type="Proteomes" id="UP000183200"/>
    </source>
</evidence>
<dbReference type="AlphaFoldDB" id="A0A1G9WMY0"/>
<evidence type="ECO:0000259" key="5">
    <source>
        <dbReference type="PROSITE" id="PS01124"/>
    </source>
</evidence>
<feature type="transmembrane region" description="Helical" evidence="4">
    <location>
        <begin position="192"/>
        <end position="214"/>
    </location>
</feature>
<keyword evidence="3" id="KW-0804">Transcription</keyword>
<evidence type="ECO:0000256" key="2">
    <source>
        <dbReference type="ARBA" id="ARBA00023125"/>
    </source>
</evidence>
<keyword evidence="7" id="KW-1185">Reference proteome</keyword>
<dbReference type="GO" id="GO:0043565">
    <property type="term" value="F:sequence-specific DNA binding"/>
    <property type="evidence" value="ECO:0007669"/>
    <property type="project" value="InterPro"/>
</dbReference>
<dbReference type="Pfam" id="PF12833">
    <property type="entry name" value="HTH_18"/>
    <property type="match status" value="1"/>
</dbReference>
<keyword evidence="1" id="KW-0805">Transcription regulation</keyword>
<protein>
    <submittedName>
        <fullName evidence="6">Helix-turn-helix domain-containing protein</fullName>
    </submittedName>
</protein>
<dbReference type="InterPro" id="IPR018060">
    <property type="entry name" value="HTH_AraC"/>
</dbReference>
<keyword evidence="4" id="KW-0812">Transmembrane</keyword>
<keyword evidence="2" id="KW-0238">DNA-binding</keyword>
<dbReference type="OrthoDB" id="9779074at2"/>
<dbReference type="InterPro" id="IPR009057">
    <property type="entry name" value="Homeodomain-like_sf"/>
</dbReference>
<accession>A0A1G9WMY0</accession>
<gene>
    <name evidence="6" type="ORF">SAMN05421820_105214</name>
</gene>
<feature type="transmembrane region" description="Helical" evidence="4">
    <location>
        <begin position="166"/>
        <end position="186"/>
    </location>
</feature>
<feature type="transmembrane region" description="Helical" evidence="4">
    <location>
        <begin position="34"/>
        <end position="55"/>
    </location>
</feature>
<evidence type="ECO:0000313" key="6">
    <source>
        <dbReference type="EMBL" id="SDM85536.1"/>
    </source>
</evidence>
<dbReference type="PROSITE" id="PS01124">
    <property type="entry name" value="HTH_ARAC_FAMILY_2"/>
    <property type="match status" value="1"/>
</dbReference>
<proteinExistence type="predicted"/>
<dbReference type="GO" id="GO:0003700">
    <property type="term" value="F:DNA-binding transcription factor activity"/>
    <property type="evidence" value="ECO:0007669"/>
    <property type="project" value="InterPro"/>
</dbReference>
<dbReference type="Gene3D" id="1.10.10.60">
    <property type="entry name" value="Homeodomain-like"/>
    <property type="match status" value="1"/>
</dbReference>
<dbReference type="SUPFAM" id="SSF46689">
    <property type="entry name" value="Homeodomain-like"/>
    <property type="match status" value="1"/>
</dbReference>
<sequence>MKFILLIIGFHILIVGAVLRISKSENNFNKCIRLILGLSLLHVIYKLTHLYFISNWLPNEIGSPMALLYGPLFYFLYLTAGEKQIPVKTVLVHSIPFLFLTLLYVTLTYGLPEESGEWHSRRLMINSFHHLSLSLSLVSYAFFTGYKMKAVPPAAPEKDRLISQMIIIEGAWAFIVALLAIDSFWIKLEFAFNPLALLYGTQVMVSGLLFRYLLLQKAPLQSDQEKLSPSRYSKSGLEEETLKAYEYKLHSHLKTSKIYLKPALSLAVLAKETEIPKHHFSQLLNVHLGRSFYQVIADYRIAHAMELLEEAGAQFTIESLAYECGFNSKTSFNRYFKEKTGCTPSDYRGLKNAG</sequence>
<dbReference type="InterPro" id="IPR020449">
    <property type="entry name" value="Tscrpt_reg_AraC-type_HTH"/>
</dbReference>
<organism evidence="6 7">
    <name type="scientific">Pedobacter steynii</name>
    <dbReference type="NCBI Taxonomy" id="430522"/>
    <lineage>
        <taxon>Bacteria</taxon>
        <taxon>Pseudomonadati</taxon>
        <taxon>Bacteroidota</taxon>
        <taxon>Sphingobacteriia</taxon>
        <taxon>Sphingobacteriales</taxon>
        <taxon>Sphingobacteriaceae</taxon>
        <taxon>Pedobacter</taxon>
    </lineage>
</organism>